<keyword evidence="1" id="KW-1133">Transmembrane helix</keyword>
<evidence type="ECO:0008006" key="4">
    <source>
        <dbReference type="Google" id="ProtNLM"/>
    </source>
</evidence>
<protein>
    <recommendedName>
        <fullName evidence="4">DUF3040 domain-containing protein</fullName>
    </recommendedName>
</protein>
<accession>A0ABT6LDP4</accession>
<keyword evidence="3" id="KW-1185">Reference proteome</keyword>
<dbReference type="Pfam" id="PF11239">
    <property type="entry name" value="DUF3040"/>
    <property type="match status" value="1"/>
</dbReference>
<evidence type="ECO:0000313" key="3">
    <source>
        <dbReference type="Proteomes" id="UP001160499"/>
    </source>
</evidence>
<reference evidence="2 3" key="1">
    <citation type="submission" date="2023-04" db="EMBL/GenBank/DDBJ databases">
        <title>Forest soil microbial communities from Buena Vista Peninsula, Colon Province, Panama.</title>
        <authorList>
            <person name="Bouskill N."/>
        </authorList>
    </citation>
    <scope>NUCLEOTIDE SEQUENCE [LARGE SCALE GENOMIC DNA]</scope>
    <source>
        <strain evidence="2 3">GGS1</strain>
    </source>
</reference>
<gene>
    <name evidence="2" type="ORF">M2283_001328</name>
</gene>
<proteinExistence type="predicted"/>
<keyword evidence="1" id="KW-0472">Membrane</keyword>
<feature type="transmembrane region" description="Helical" evidence="1">
    <location>
        <begin position="64"/>
        <end position="80"/>
    </location>
</feature>
<dbReference type="EMBL" id="JARXVH010000002">
    <property type="protein sequence ID" value="MDH6214045.1"/>
    <property type="molecule type" value="Genomic_DNA"/>
</dbReference>
<organism evidence="2 3">
    <name type="scientific">Streptomyces pseudovenezuelae</name>
    <dbReference type="NCBI Taxonomy" id="67350"/>
    <lineage>
        <taxon>Bacteria</taxon>
        <taxon>Bacillati</taxon>
        <taxon>Actinomycetota</taxon>
        <taxon>Actinomycetes</taxon>
        <taxon>Kitasatosporales</taxon>
        <taxon>Streptomycetaceae</taxon>
        <taxon>Streptomyces</taxon>
        <taxon>Streptomyces aurantiacus group</taxon>
    </lineage>
</organism>
<evidence type="ECO:0000256" key="1">
    <source>
        <dbReference type="SAM" id="Phobius"/>
    </source>
</evidence>
<evidence type="ECO:0000313" key="2">
    <source>
        <dbReference type="EMBL" id="MDH6214045.1"/>
    </source>
</evidence>
<dbReference type="InterPro" id="IPR021401">
    <property type="entry name" value="DUF3040"/>
</dbReference>
<sequence>MHRNDAERLADLEARLEQDDPRFTHALRAGRPARPREYRRTGLWYGLAVGAAVLIAGVVVPDGLLIATGLVLMGIAAQLLDPRQAPPRRRGNRSAGP</sequence>
<dbReference type="RefSeq" id="WP_280875102.1">
    <property type="nucleotide sequence ID" value="NZ_JARXVH010000002.1"/>
</dbReference>
<dbReference type="Proteomes" id="UP001160499">
    <property type="component" value="Unassembled WGS sequence"/>
</dbReference>
<name>A0ABT6LDP4_9ACTN</name>
<comment type="caution">
    <text evidence="2">The sequence shown here is derived from an EMBL/GenBank/DDBJ whole genome shotgun (WGS) entry which is preliminary data.</text>
</comment>
<keyword evidence="1" id="KW-0812">Transmembrane</keyword>
<feature type="transmembrane region" description="Helical" evidence="1">
    <location>
        <begin position="41"/>
        <end position="58"/>
    </location>
</feature>